<keyword evidence="4" id="KW-0813">Transport</keyword>
<evidence type="ECO:0000313" key="12">
    <source>
        <dbReference type="EMBL" id="JAP39212.1"/>
    </source>
</evidence>
<dbReference type="GO" id="GO:0032465">
    <property type="term" value="P:regulation of cytokinesis"/>
    <property type="evidence" value="ECO:0007669"/>
    <property type="project" value="TreeGrafter"/>
</dbReference>
<dbReference type="Gene3D" id="1.10.238.10">
    <property type="entry name" value="EF-hand"/>
    <property type="match status" value="1"/>
</dbReference>
<dbReference type="InterPro" id="IPR037245">
    <property type="entry name" value="FIP-RBD_C_sf"/>
</dbReference>
<evidence type="ECO:0000259" key="11">
    <source>
        <dbReference type="PROSITE" id="PS51511"/>
    </source>
</evidence>
<dbReference type="Pfam" id="PF25450">
    <property type="entry name" value="Rab11-FIP3"/>
    <property type="match status" value="1"/>
</dbReference>
<dbReference type="InterPro" id="IPR057316">
    <property type="entry name" value="Rab11-FIP3/4_dom"/>
</dbReference>
<evidence type="ECO:0000256" key="2">
    <source>
        <dbReference type="ARBA" id="ARBA00004626"/>
    </source>
</evidence>
<dbReference type="EMBL" id="GEEE01019306">
    <property type="protein sequence ID" value="JAP43919.1"/>
    <property type="molecule type" value="Transcribed_RNA"/>
</dbReference>
<protein>
    <submittedName>
        <fullName evidence="12">Rab11 family-interacting protein 4A</fullName>
    </submittedName>
</protein>
<feature type="domain" description="EF-hand" evidence="10">
    <location>
        <begin position="52"/>
        <end position="87"/>
    </location>
</feature>
<organism evidence="12">
    <name type="scientific">Schistocephalus solidus</name>
    <name type="common">Tapeworm</name>
    <dbReference type="NCBI Taxonomy" id="70667"/>
    <lineage>
        <taxon>Eukaryota</taxon>
        <taxon>Metazoa</taxon>
        <taxon>Spiralia</taxon>
        <taxon>Lophotrochozoa</taxon>
        <taxon>Platyhelminthes</taxon>
        <taxon>Cestoda</taxon>
        <taxon>Eucestoda</taxon>
        <taxon>Diphyllobothriidea</taxon>
        <taxon>Diphyllobothriidae</taxon>
        <taxon>Schistocephalus</taxon>
    </lineage>
</organism>
<dbReference type="EMBL" id="GEEE01024013">
    <property type="protein sequence ID" value="JAP39212.1"/>
    <property type="molecule type" value="Transcribed_RNA"/>
</dbReference>
<name>A0A0X3NU06_SCHSO</name>
<dbReference type="Gene3D" id="1.20.5.2440">
    <property type="match status" value="1"/>
</dbReference>
<keyword evidence="5" id="KW-0967">Endosome</keyword>
<dbReference type="PROSITE" id="PS50222">
    <property type="entry name" value="EF_HAND_2"/>
    <property type="match status" value="2"/>
</dbReference>
<dbReference type="PROSITE" id="PS51511">
    <property type="entry name" value="FIP_RBD"/>
    <property type="match status" value="1"/>
</dbReference>
<dbReference type="InterPro" id="IPR019018">
    <property type="entry name" value="Rab-bd_FIP-RBD"/>
</dbReference>
<evidence type="ECO:0000256" key="6">
    <source>
        <dbReference type="ARBA" id="ARBA00023054"/>
    </source>
</evidence>
<feature type="coiled-coil region" evidence="8">
    <location>
        <begin position="192"/>
        <end position="415"/>
    </location>
</feature>
<evidence type="ECO:0000256" key="9">
    <source>
        <dbReference type="SAM" id="MobiDB-lite"/>
    </source>
</evidence>
<evidence type="ECO:0000256" key="3">
    <source>
        <dbReference type="ARBA" id="ARBA00004654"/>
    </source>
</evidence>
<dbReference type="GO" id="GO:0030139">
    <property type="term" value="C:endocytic vesicle"/>
    <property type="evidence" value="ECO:0007669"/>
    <property type="project" value="TreeGrafter"/>
</dbReference>
<evidence type="ECO:0000256" key="8">
    <source>
        <dbReference type="SAM" id="Coils"/>
    </source>
</evidence>
<dbReference type="Pfam" id="PF13499">
    <property type="entry name" value="EF-hand_7"/>
    <property type="match status" value="1"/>
</dbReference>
<dbReference type="InterPro" id="IPR002048">
    <property type="entry name" value="EF_hand_dom"/>
</dbReference>
<sequence length="483" mass="55060">MQLDTETLQEVFNALDTEHKGHITVEQFTTALEQFYSSLIPNADENPTLNRKHSLNVKNIVNVLDPEKDGIISFEDFKSAFQDYFSSKDTEKPERKNMTLKLMGRSVSINPDDYVLNQSEGENDLRTEDSGFLETGGPEPSLVSPEFSSDIAMRNEGRRAWPILRRSGGGSFHSPHEGPGSPYSGSRSDLLMDDVDSNFESIRDQMRRMEERVASMSANQLSNQDSVSPGLREQNTRLNATIAILEERLKEAESRYERDLESEKTHMESLMARAKRAYEQEVEALRSRLHKVESDLTENSIALSKAKIELENSRVSQQKASESLNDAQDKISQLQEQLQSRSSSESVELQKVIKERDQALRTLKEVNKAADLRQSSISHSSLDAVSRVAELQQIINRLKTENRDLTIKLQDAQEEMLARSYEDVKVFLTKTDNAYGIEIDKMTKEEIVDLWTQEKFGNMQLRAYLDRILEKVVTHNPELLEHA</sequence>
<keyword evidence="6 8" id="KW-0175">Coiled coil</keyword>
<gene>
    <name evidence="12" type="primary">RFP4A</name>
    <name evidence="12" type="ORF">TR87322</name>
</gene>
<evidence type="ECO:0000256" key="4">
    <source>
        <dbReference type="ARBA" id="ARBA00022448"/>
    </source>
</evidence>
<evidence type="ECO:0000256" key="1">
    <source>
        <dbReference type="ARBA" id="ARBA00004214"/>
    </source>
</evidence>
<dbReference type="PANTHER" id="PTHR15726:SF7">
    <property type="entry name" value="NUCLEAR FALLOUT, ISOFORM J"/>
    <property type="match status" value="1"/>
</dbReference>
<dbReference type="GO" id="GO:0032456">
    <property type="term" value="P:endocytic recycling"/>
    <property type="evidence" value="ECO:0007669"/>
    <property type="project" value="TreeGrafter"/>
</dbReference>
<feature type="domain" description="FIP-RBD" evidence="11">
    <location>
        <begin position="421"/>
        <end position="483"/>
    </location>
</feature>
<dbReference type="SUPFAM" id="SSF144270">
    <property type="entry name" value="Eferin C-derminal domain-like"/>
    <property type="match status" value="1"/>
</dbReference>
<dbReference type="SUPFAM" id="SSF47473">
    <property type="entry name" value="EF-hand"/>
    <property type="match status" value="1"/>
</dbReference>
<evidence type="ECO:0000256" key="5">
    <source>
        <dbReference type="ARBA" id="ARBA00022753"/>
    </source>
</evidence>
<dbReference type="InterPro" id="IPR011992">
    <property type="entry name" value="EF-hand-dom_pair"/>
</dbReference>
<dbReference type="AlphaFoldDB" id="A0A0X3NU06"/>
<dbReference type="PANTHER" id="PTHR15726">
    <property type="entry name" value="RAB11-FAMILY INTERACTING PROTEIN"/>
    <property type="match status" value="1"/>
</dbReference>
<dbReference type="GO" id="GO:0032154">
    <property type="term" value="C:cleavage furrow"/>
    <property type="evidence" value="ECO:0007669"/>
    <property type="project" value="UniProtKB-SubCell"/>
</dbReference>
<evidence type="ECO:0000256" key="7">
    <source>
        <dbReference type="ARBA" id="ARBA00023136"/>
    </source>
</evidence>
<dbReference type="GO" id="GO:0055038">
    <property type="term" value="C:recycling endosome membrane"/>
    <property type="evidence" value="ECO:0007669"/>
    <property type="project" value="UniProtKB-SubCell"/>
</dbReference>
<dbReference type="GO" id="GO:0030496">
    <property type="term" value="C:midbody"/>
    <property type="evidence" value="ECO:0007669"/>
    <property type="project" value="UniProtKB-SubCell"/>
</dbReference>
<keyword evidence="7" id="KW-0472">Membrane</keyword>
<feature type="region of interest" description="Disordered" evidence="9">
    <location>
        <begin position="164"/>
        <end position="188"/>
    </location>
</feature>
<dbReference type="InterPro" id="IPR051977">
    <property type="entry name" value="Rab11-interacting_regulator"/>
</dbReference>
<proteinExistence type="predicted"/>
<feature type="domain" description="EF-hand" evidence="10">
    <location>
        <begin position="3"/>
        <end position="38"/>
    </location>
</feature>
<reference evidence="12" key="1">
    <citation type="submission" date="2016-01" db="EMBL/GenBank/DDBJ databases">
        <title>Reference transcriptome for the parasite Schistocephalus solidus: insights into the molecular evolution of parasitism.</title>
        <authorList>
            <person name="Hebert F.O."/>
            <person name="Grambauer S."/>
            <person name="Barber I."/>
            <person name="Landry C.R."/>
            <person name="Aubin-Horth N."/>
        </authorList>
    </citation>
    <scope>NUCLEOTIDE SEQUENCE</scope>
</reference>
<comment type="subcellular location">
    <subcellularLocation>
        <location evidence="2">Cleavage furrow</location>
    </subcellularLocation>
    <subcellularLocation>
        <location evidence="1">Midbody</location>
    </subcellularLocation>
    <subcellularLocation>
        <location evidence="3">Recycling endosome membrane</location>
        <topology evidence="3">Peripheral membrane protein</topology>
    </subcellularLocation>
</comment>
<dbReference type="SMART" id="SM00054">
    <property type="entry name" value="EFh"/>
    <property type="match status" value="2"/>
</dbReference>
<dbReference type="GO" id="GO:0005509">
    <property type="term" value="F:calcium ion binding"/>
    <property type="evidence" value="ECO:0007669"/>
    <property type="project" value="InterPro"/>
</dbReference>
<evidence type="ECO:0000259" key="10">
    <source>
        <dbReference type="PROSITE" id="PS50222"/>
    </source>
</evidence>
<dbReference type="Pfam" id="PF09457">
    <property type="entry name" value="RBD-FIP"/>
    <property type="match status" value="1"/>
</dbReference>
<accession>A0A0X3NU06</accession>